<proteinExistence type="predicted"/>
<organism evidence="3 4">
    <name type="scientific">Krasilnikovia cinnamomea</name>
    <dbReference type="NCBI Taxonomy" id="349313"/>
    <lineage>
        <taxon>Bacteria</taxon>
        <taxon>Bacillati</taxon>
        <taxon>Actinomycetota</taxon>
        <taxon>Actinomycetes</taxon>
        <taxon>Micromonosporales</taxon>
        <taxon>Micromonosporaceae</taxon>
        <taxon>Krasilnikovia</taxon>
    </lineage>
</organism>
<accession>A0A4Q7ZSR0</accession>
<dbReference type="Proteomes" id="UP000292564">
    <property type="component" value="Unassembled WGS sequence"/>
</dbReference>
<gene>
    <name evidence="3" type="ORF">EV385_6190</name>
</gene>
<comment type="caution">
    <text evidence="3">The sequence shown here is derived from an EMBL/GenBank/DDBJ whole genome shotgun (WGS) entry which is preliminary data.</text>
</comment>
<evidence type="ECO:0000256" key="2">
    <source>
        <dbReference type="SAM" id="SignalP"/>
    </source>
</evidence>
<feature type="region of interest" description="Disordered" evidence="1">
    <location>
        <begin position="30"/>
        <end position="81"/>
    </location>
</feature>
<sequence length="81" mass="7931">MRVRIASTLAVVAATIGLAATAAGPVIAAFDSKPSSSSTETVEAGRGRIMRDTPPSATPSPAATTPAPAATTQPAKGKNGK</sequence>
<keyword evidence="4" id="KW-1185">Reference proteome</keyword>
<name>A0A4Q7ZSR0_9ACTN</name>
<evidence type="ECO:0000313" key="3">
    <source>
        <dbReference type="EMBL" id="RZU54242.1"/>
    </source>
</evidence>
<evidence type="ECO:0000256" key="1">
    <source>
        <dbReference type="SAM" id="MobiDB-lite"/>
    </source>
</evidence>
<protein>
    <submittedName>
        <fullName evidence="3">Uncharacterized protein</fullName>
    </submittedName>
</protein>
<dbReference type="AlphaFoldDB" id="A0A4Q7ZSR0"/>
<reference evidence="3 4" key="1">
    <citation type="submission" date="2019-02" db="EMBL/GenBank/DDBJ databases">
        <title>Sequencing the genomes of 1000 actinobacteria strains.</title>
        <authorList>
            <person name="Klenk H.-P."/>
        </authorList>
    </citation>
    <scope>NUCLEOTIDE SEQUENCE [LARGE SCALE GENOMIC DNA]</scope>
    <source>
        <strain evidence="3 4">DSM 45162</strain>
    </source>
</reference>
<dbReference type="EMBL" id="SHKY01000001">
    <property type="protein sequence ID" value="RZU54242.1"/>
    <property type="molecule type" value="Genomic_DNA"/>
</dbReference>
<dbReference type="RefSeq" id="WP_130512624.1">
    <property type="nucleotide sequence ID" value="NZ_SHKY01000001.1"/>
</dbReference>
<feature type="chain" id="PRO_5020829583" evidence="2">
    <location>
        <begin position="29"/>
        <end position="81"/>
    </location>
</feature>
<feature type="signal peptide" evidence="2">
    <location>
        <begin position="1"/>
        <end position="28"/>
    </location>
</feature>
<keyword evidence="2" id="KW-0732">Signal</keyword>
<feature type="compositionally biased region" description="Low complexity" evidence="1">
    <location>
        <begin position="53"/>
        <end position="72"/>
    </location>
</feature>
<evidence type="ECO:0000313" key="4">
    <source>
        <dbReference type="Proteomes" id="UP000292564"/>
    </source>
</evidence>